<feature type="region of interest" description="Disordered" evidence="6">
    <location>
        <begin position="101"/>
        <end position="156"/>
    </location>
</feature>
<keyword evidence="3" id="KW-0238">DNA-binding</keyword>
<dbReference type="AlphaFoldDB" id="A0A498ISF9"/>
<evidence type="ECO:0000313" key="9">
    <source>
        <dbReference type="Proteomes" id="UP000290289"/>
    </source>
</evidence>
<protein>
    <recommendedName>
        <fullName evidence="7">AP2/ERF domain-containing protein</fullName>
    </recommendedName>
</protein>
<dbReference type="PROSITE" id="PS51032">
    <property type="entry name" value="AP2_ERF"/>
    <property type="match status" value="1"/>
</dbReference>
<gene>
    <name evidence="8" type="ORF">DVH24_041775</name>
</gene>
<keyword evidence="9" id="KW-1185">Reference proteome</keyword>
<comment type="subcellular location">
    <subcellularLocation>
        <location evidence="1">Nucleus</location>
    </subcellularLocation>
</comment>
<keyword evidence="2" id="KW-0805">Transcription regulation</keyword>
<dbReference type="GO" id="GO:0003700">
    <property type="term" value="F:DNA-binding transcription factor activity"/>
    <property type="evidence" value="ECO:0007669"/>
    <property type="project" value="InterPro"/>
</dbReference>
<dbReference type="PANTHER" id="PTHR31194">
    <property type="entry name" value="SHN SHINE , DNA BINDING / TRANSCRIPTION FACTOR"/>
    <property type="match status" value="1"/>
</dbReference>
<feature type="compositionally biased region" description="Basic residues" evidence="6">
    <location>
        <begin position="124"/>
        <end position="137"/>
    </location>
</feature>
<dbReference type="PANTHER" id="PTHR31194:SF166">
    <property type="entry name" value="PATHOGENESIS-RELATED GENES TRANSCRIPTIONAL ACTIVATOR PTI6"/>
    <property type="match status" value="1"/>
</dbReference>
<dbReference type="Gene3D" id="3.30.730.10">
    <property type="entry name" value="AP2/ERF domain"/>
    <property type="match status" value="1"/>
</dbReference>
<dbReference type="InterPro" id="IPR001471">
    <property type="entry name" value="AP2/ERF_dom"/>
</dbReference>
<reference evidence="8 9" key="1">
    <citation type="submission" date="2018-10" db="EMBL/GenBank/DDBJ databases">
        <title>A high-quality apple genome assembly.</title>
        <authorList>
            <person name="Hu J."/>
        </authorList>
    </citation>
    <scope>NUCLEOTIDE SEQUENCE [LARGE SCALE GENOMIC DNA]</scope>
    <source>
        <strain evidence="9">cv. HFTH1</strain>
        <tissue evidence="8">Young leaf</tissue>
    </source>
</reference>
<keyword evidence="5" id="KW-0539">Nucleus</keyword>
<name>A0A498ISF9_MALDO</name>
<dbReference type="InterPro" id="IPR016177">
    <property type="entry name" value="DNA-bd_dom_sf"/>
</dbReference>
<organism evidence="8 9">
    <name type="scientific">Malus domestica</name>
    <name type="common">Apple</name>
    <name type="synonym">Pyrus malus</name>
    <dbReference type="NCBI Taxonomy" id="3750"/>
    <lineage>
        <taxon>Eukaryota</taxon>
        <taxon>Viridiplantae</taxon>
        <taxon>Streptophyta</taxon>
        <taxon>Embryophyta</taxon>
        <taxon>Tracheophyta</taxon>
        <taxon>Spermatophyta</taxon>
        <taxon>Magnoliopsida</taxon>
        <taxon>eudicotyledons</taxon>
        <taxon>Gunneridae</taxon>
        <taxon>Pentapetalae</taxon>
        <taxon>rosids</taxon>
        <taxon>fabids</taxon>
        <taxon>Rosales</taxon>
        <taxon>Rosaceae</taxon>
        <taxon>Amygdaloideae</taxon>
        <taxon>Maleae</taxon>
        <taxon>Malus</taxon>
    </lineage>
</organism>
<sequence length="305" mass="33504">MLSPSILHVAASDQTHISDFISSASKSMTTFQPTSSAHSAVKFSEQITTVTKPMIQEPDNPIRVPPKLVRIILTDADATDSSSDDEDSGVRRVKRHVRQISLELSSPSSSSPSSSSSFSSGQSKRARKDPKPVKRTGSKSPAMDASRQKKFRGVRRRPWGRWAAEIRDPTRRKRVWLGTFDTAEEAASVYDRAAILLKGPDAITNFSNAVTTEEKVVADVVVPAPPQRCGCVSPPSSEALSSPTSVLRYEEQTPFDGFIYGDVDDFVFDIDLPLSFPDIMLSSNNFVRDEFGEFNVDDFLAEVVS</sequence>
<dbReference type="GO" id="GO:0005634">
    <property type="term" value="C:nucleus"/>
    <property type="evidence" value="ECO:0007669"/>
    <property type="project" value="UniProtKB-SubCell"/>
</dbReference>
<feature type="compositionally biased region" description="Low complexity" evidence="6">
    <location>
        <begin position="105"/>
        <end position="120"/>
    </location>
</feature>
<dbReference type="PIRSF" id="PIRSF038123">
    <property type="entry name" value="PTI6"/>
    <property type="match status" value="1"/>
</dbReference>
<accession>A0A498ISF9</accession>
<dbReference type="EMBL" id="RDQH01000337">
    <property type="protein sequence ID" value="RXH85007.1"/>
    <property type="molecule type" value="Genomic_DNA"/>
</dbReference>
<evidence type="ECO:0000256" key="6">
    <source>
        <dbReference type="SAM" id="MobiDB-lite"/>
    </source>
</evidence>
<dbReference type="PRINTS" id="PR00367">
    <property type="entry name" value="ETHRSPELEMNT"/>
</dbReference>
<dbReference type="STRING" id="3750.A0A498ISF9"/>
<dbReference type="SMART" id="SM00380">
    <property type="entry name" value="AP2"/>
    <property type="match status" value="1"/>
</dbReference>
<evidence type="ECO:0000259" key="7">
    <source>
        <dbReference type="PROSITE" id="PS51032"/>
    </source>
</evidence>
<comment type="caution">
    <text evidence="8">The sequence shown here is derived from an EMBL/GenBank/DDBJ whole genome shotgun (WGS) entry which is preliminary data.</text>
</comment>
<evidence type="ECO:0000256" key="2">
    <source>
        <dbReference type="ARBA" id="ARBA00023015"/>
    </source>
</evidence>
<evidence type="ECO:0000256" key="1">
    <source>
        <dbReference type="ARBA" id="ARBA00004123"/>
    </source>
</evidence>
<proteinExistence type="predicted"/>
<keyword evidence="4" id="KW-0804">Transcription</keyword>
<evidence type="ECO:0000256" key="5">
    <source>
        <dbReference type="ARBA" id="ARBA00023242"/>
    </source>
</evidence>
<dbReference type="GO" id="GO:0003677">
    <property type="term" value="F:DNA binding"/>
    <property type="evidence" value="ECO:0007669"/>
    <property type="project" value="UniProtKB-KW"/>
</dbReference>
<feature type="domain" description="AP2/ERF" evidence="7">
    <location>
        <begin position="150"/>
        <end position="207"/>
    </location>
</feature>
<evidence type="ECO:0000256" key="3">
    <source>
        <dbReference type="ARBA" id="ARBA00023125"/>
    </source>
</evidence>
<evidence type="ECO:0000313" key="8">
    <source>
        <dbReference type="EMBL" id="RXH85007.1"/>
    </source>
</evidence>
<dbReference type="CDD" id="cd00018">
    <property type="entry name" value="AP2"/>
    <property type="match status" value="1"/>
</dbReference>
<dbReference type="InterPro" id="IPR036955">
    <property type="entry name" value="AP2/ERF_dom_sf"/>
</dbReference>
<dbReference type="Pfam" id="PF00847">
    <property type="entry name" value="AP2"/>
    <property type="match status" value="1"/>
</dbReference>
<dbReference type="SUPFAM" id="SSF54171">
    <property type="entry name" value="DNA-binding domain"/>
    <property type="match status" value="1"/>
</dbReference>
<dbReference type="InterPro" id="IPR050913">
    <property type="entry name" value="AP2/ERF_ERF"/>
</dbReference>
<dbReference type="Proteomes" id="UP000290289">
    <property type="component" value="Chromosome 11"/>
</dbReference>
<evidence type="ECO:0000256" key="4">
    <source>
        <dbReference type="ARBA" id="ARBA00023163"/>
    </source>
</evidence>
<dbReference type="FunFam" id="3.30.730.10:FF:000001">
    <property type="entry name" value="Ethylene-responsive transcription factor 2"/>
    <property type="match status" value="1"/>
</dbReference>